<dbReference type="Pfam" id="PF00172">
    <property type="entry name" value="Zn_clus"/>
    <property type="match status" value="1"/>
</dbReference>
<dbReference type="CDD" id="cd00067">
    <property type="entry name" value="GAL4"/>
    <property type="match status" value="1"/>
</dbReference>
<feature type="domain" description="Zn(2)-C6 fungal-type" evidence="7">
    <location>
        <begin position="30"/>
        <end position="62"/>
    </location>
</feature>
<dbReference type="GO" id="GO:0006351">
    <property type="term" value="P:DNA-templated transcription"/>
    <property type="evidence" value="ECO:0007669"/>
    <property type="project" value="InterPro"/>
</dbReference>
<protein>
    <recommendedName>
        <fullName evidence="7">Zn(2)-C6 fungal-type domain-containing protein</fullName>
    </recommendedName>
</protein>
<dbReference type="GO" id="GO:0003677">
    <property type="term" value="F:DNA binding"/>
    <property type="evidence" value="ECO:0007669"/>
    <property type="project" value="UniProtKB-KW"/>
</dbReference>
<keyword evidence="1" id="KW-0479">Metal-binding</keyword>
<evidence type="ECO:0000256" key="4">
    <source>
        <dbReference type="ARBA" id="ARBA00023163"/>
    </source>
</evidence>
<proteinExistence type="predicted"/>
<sequence length="717" mass="79781">MPDNISKNKDPITPTSPLPARPYRSHKIPACDFCRKRRSRCTQEIADQPCLLCRMHGAACSRAVDKPTATTKRRRLTDNTPPEIQGQQPRPSPSPAVGYPDYVGSVHQPARRQSAATPGFTQNDASNQSGHIVGPAMARDAQVLERCMSSIYNTAVSYARPNPYSVYSDDTRNPVIYMKVPRQRNIAPSGNGTAGFKQFEAMEKVVEPLGPELCNVYFNNIQPPFPILDEKTVLEAYQHDGLPYALACEIYACSLLLWRSSPNITATSRPVPDIRYMWNLTVSAMNDDFLSPNFSTVLACILDLLGRPITSITYNAINVGRVVALSQSLGLNRNPTTWGLDPRQKSLRIRTWWGILIHDQWASLSHGTPPHIHKSVWDVPLPDSDSLLISMPSDATFPSDARIQGAYSFIALCSLTSLLGKILPLIYVLDTQPLESSFRELRRHETALNEWEESLQSWLCPTSPSFERKAAGALNLQLSFLAVKLCLSRIALLEIHRSNESAVDEDKLYYRSRCRKAARAVIDFTTSLERDEINTFWLPYTAYHFTSAATLTLRCALEAENADTAQECVAGAKKLMSFLRRMKNDANWDLTDICLGQCEAVVDRLCDTDYLEMWRKHPHAGQHAGDRINQGNNSSNASGPQFPAHGNGVDHAGQPEAPFQQLPNQATGDPAVDGIGDPSFLQTFMTFGSMPGLMGETPAFPDLWQMPYLDEYGYRGI</sequence>
<dbReference type="GO" id="GO:0001080">
    <property type="term" value="P:nitrogen catabolite activation of transcription from RNA polymerase II promoter"/>
    <property type="evidence" value="ECO:0007669"/>
    <property type="project" value="TreeGrafter"/>
</dbReference>
<dbReference type="PANTHER" id="PTHR31668">
    <property type="entry name" value="GLUCOSE TRANSPORT TRANSCRIPTION REGULATOR RGT1-RELATED-RELATED"/>
    <property type="match status" value="1"/>
</dbReference>
<dbReference type="GO" id="GO:0000981">
    <property type="term" value="F:DNA-binding transcription factor activity, RNA polymerase II-specific"/>
    <property type="evidence" value="ECO:0007669"/>
    <property type="project" value="InterPro"/>
</dbReference>
<keyword evidence="3" id="KW-0238">DNA-binding</keyword>
<feature type="compositionally biased region" description="Polar residues" evidence="6">
    <location>
        <begin position="78"/>
        <end position="89"/>
    </location>
</feature>
<dbReference type="Pfam" id="PF04082">
    <property type="entry name" value="Fungal_trans"/>
    <property type="match status" value="1"/>
</dbReference>
<evidence type="ECO:0000256" key="1">
    <source>
        <dbReference type="ARBA" id="ARBA00022723"/>
    </source>
</evidence>
<feature type="region of interest" description="Disordered" evidence="6">
    <location>
        <begin position="1"/>
        <end position="22"/>
    </location>
</feature>
<dbReference type="PANTHER" id="PTHR31668:SF10">
    <property type="entry name" value="ZN(II)2CYS6 TRANSCRIPTION FACTOR (EUROFUNG)"/>
    <property type="match status" value="1"/>
</dbReference>
<dbReference type="InterPro" id="IPR050797">
    <property type="entry name" value="Carb_Metab_Trans_Reg"/>
</dbReference>
<feature type="compositionally biased region" description="Basic and acidic residues" evidence="6">
    <location>
        <begin position="1"/>
        <end position="10"/>
    </location>
</feature>
<dbReference type="GO" id="GO:0008270">
    <property type="term" value="F:zinc ion binding"/>
    <property type="evidence" value="ECO:0007669"/>
    <property type="project" value="InterPro"/>
</dbReference>
<evidence type="ECO:0000313" key="8">
    <source>
        <dbReference type="EMBL" id="BCS21430.1"/>
    </source>
</evidence>
<evidence type="ECO:0000256" key="6">
    <source>
        <dbReference type="SAM" id="MobiDB-lite"/>
    </source>
</evidence>
<accession>A0A7R8AL93</accession>
<dbReference type="CDD" id="cd12148">
    <property type="entry name" value="fungal_TF_MHR"/>
    <property type="match status" value="1"/>
</dbReference>
<feature type="region of interest" description="Disordered" evidence="6">
    <location>
        <begin position="63"/>
        <end position="132"/>
    </location>
</feature>
<dbReference type="KEGG" id="apuu:APUU_21862S"/>
<dbReference type="InterPro" id="IPR001138">
    <property type="entry name" value="Zn2Cys6_DnaBD"/>
</dbReference>
<reference evidence="8" key="1">
    <citation type="submission" date="2021-01" db="EMBL/GenBank/DDBJ databases">
        <authorList>
            <consortium name="Aspergillus puulaauensis MK2 genome sequencing consortium"/>
            <person name="Kazuki M."/>
            <person name="Futagami T."/>
        </authorList>
    </citation>
    <scope>NUCLEOTIDE SEQUENCE</scope>
    <source>
        <strain evidence="8">MK2</strain>
    </source>
</reference>
<dbReference type="InterPro" id="IPR007219">
    <property type="entry name" value="XnlR_reg_dom"/>
</dbReference>
<keyword evidence="5" id="KW-0539">Nucleus</keyword>
<reference evidence="8" key="2">
    <citation type="submission" date="2021-02" db="EMBL/GenBank/DDBJ databases">
        <title>Aspergillus puulaauensis MK2 genome sequence.</title>
        <authorList>
            <person name="Futagami T."/>
            <person name="Mori K."/>
            <person name="Kadooka C."/>
            <person name="Tanaka T."/>
        </authorList>
    </citation>
    <scope>NUCLEOTIDE SEQUENCE</scope>
    <source>
        <strain evidence="8">MK2</strain>
    </source>
</reference>
<evidence type="ECO:0000256" key="5">
    <source>
        <dbReference type="ARBA" id="ARBA00023242"/>
    </source>
</evidence>
<dbReference type="InterPro" id="IPR036864">
    <property type="entry name" value="Zn2-C6_fun-type_DNA-bd_sf"/>
</dbReference>
<dbReference type="RefSeq" id="XP_041553624.1">
    <property type="nucleotide sequence ID" value="XM_041700661.1"/>
</dbReference>
<dbReference type="Proteomes" id="UP000654913">
    <property type="component" value="Chromosome 2"/>
</dbReference>
<dbReference type="SUPFAM" id="SSF57701">
    <property type="entry name" value="Zn2/Cys6 DNA-binding domain"/>
    <property type="match status" value="1"/>
</dbReference>
<feature type="compositionally biased region" description="Polar residues" evidence="6">
    <location>
        <begin position="114"/>
        <end position="130"/>
    </location>
</feature>
<evidence type="ECO:0000259" key="7">
    <source>
        <dbReference type="PROSITE" id="PS50048"/>
    </source>
</evidence>
<evidence type="ECO:0000313" key="9">
    <source>
        <dbReference type="Proteomes" id="UP000654913"/>
    </source>
</evidence>
<evidence type="ECO:0000256" key="3">
    <source>
        <dbReference type="ARBA" id="ARBA00023125"/>
    </source>
</evidence>
<dbReference type="PROSITE" id="PS50048">
    <property type="entry name" value="ZN2_CY6_FUNGAL_2"/>
    <property type="match status" value="1"/>
</dbReference>
<organism evidence="8 9">
    <name type="scientific">Aspergillus puulaauensis</name>
    <dbReference type="NCBI Taxonomy" id="1220207"/>
    <lineage>
        <taxon>Eukaryota</taxon>
        <taxon>Fungi</taxon>
        <taxon>Dikarya</taxon>
        <taxon>Ascomycota</taxon>
        <taxon>Pezizomycotina</taxon>
        <taxon>Eurotiomycetes</taxon>
        <taxon>Eurotiomycetidae</taxon>
        <taxon>Eurotiales</taxon>
        <taxon>Aspergillaceae</taxon>
        <taxon>Aspergillus</taxon>
    </lineage>
</organism>
<dbReference type="GO" id="GO:0005634">
    <property type="term" value="C:nucleus"/>
    <property type="evidence" value="ECO:0007669"/>
    <property type="project" value="TreeGrafter"/>
</dbReference>
<keyword evidence="2" id="KW-0805">Transcription regulation</keyword>
<feature type="region of interest" description="Disordered" evidence="6">
    <location>
        <begin position="621"/>
        <end position="675"/>
    </location>
</feature>
<keyword evidence="9" id="KW-1185">Reference proteome</keyword>
<dbReference type="SMART" id="SM00906">
    <property type="entry name" value="Fungal_trans"/>
    <property type="match status" value="1"/>
</dbReference>
<keyword evidence="4" id="KW-0804">Transcription</keyword>
<dbReference type="AlphaFoldDB" id="A0A7R8AL93"/>
<dbReference type="OrthoDB" id="3034343at2759"/>
<dbReference type="EMBL" id="AP024444">
    <property type="protein sequence ID" value="BCS21430.1"/>
    <property type="molecule type" value="Genomic_DNA"/>
</dbReference>
<evidence type="ECO:0000256" key="2">
    <source>
        <dbReference type="ARBA" id="ARBA00023015"/>
    </source>
</evidence>
<feature type="compositionally biased region" description="Polar residues" evidence="6">
    <location>
        <begin position="629"/>
        <end position="639"/>
    </location>
</feature>
<gene>
    <name evidence="8" type="ORF">APUU_21862S</name>
</gene>
<dbReference type="GeneID" id="64971435"/>
<name>A0A7R8AL93_9EURO</name>
<dbReference type="PROSITE" id="PS00463">
    <property type="entry name" value="ZN2_CY6_FUNGAL_1"/>
    <property type="match status" value="1"/>
</dbReference>